<organism evidence="7 8">
    <name type="scientific">Peptoniphilus olsenii</name>
    <dbReference type="NCBI Taxonomy" id="411570"/>
    <lineage>
        <taxon>Bacteria</taxon>
        <taxon>Bacillati</taxon>
        <taxon>Bacillota</taxon>
        <taxon>Tissierellia</taxon>
        <taxon>Tissierellales</taxon>
        <taxon>Peptoniphilaceae</taxon>
        <taxon>Peptoniphilus</taxon>
    </lineage>
</organism>
<comment type="cofactor">
    <cofactor evidence="1 6">
        <name>pyridoxal 5'-phosphate</name>
        <dbReference type="ChEBI" id="CHEBI:597326"/>
    </cofactor>
</comment>
<dbReference type="SUPFAM" id="SSF53383">
    <property type="entry name" value="PLP-dependent transferases"/>
    <property type="match status" value="1"/>
</dbReference>
<comment type="similarity">
    <text evidence="2 6">Belongs to the group II decarboxylase family.</text>
</comment>
<protein>
    <submittedName>
        <fullName evidence="7">Glutamate/tyrosine decarboxylase-like PLP-dependent enzyme</fullName>
    </submittedName>
</protein>
<proteinExistence type="inferred from homology"/>
<dbReference type="InterPro" id="IPR015422">
    <property type="entry name" value="PyrdxlP-dep_Trfase_small"/>
</dbReference>
<dbReference type="Gene3D" id="3.40.640.10">
    <property type="entry name" value="Type I PLP-dependent aspartate aminotransferase-like (Major domain)"/>
    <property type="match status" value="1"/>
</dbReference>
<evidence type="ECO:0000256" key="5">
    <source>
        <dbReference type="ARBA" id="ARBA00023239"/>
    </source>
</evidence>
<gene>
    <name evidence="7" type="ORF">ABID14_001270</name>
</gene>
<dbReference type="PRINTS" id="PR00800">
    <property type="entry name" value="YHDCRBOXLASE"/>
</dbReference>
<name>A0ABV2JBK7_9FIRM</name>
<evidence type="ECO:0000256" key="6">
    <source>
        <dbReference type="RuleBase" id="RU000382"/>
    </source>
</evidence>
<evidence type="ECO:0000313" key="8">
    <source>
        <dbReference type="Proteomes" id="UP001549162"/>
    </source>
</evidence>
<dbReference type="InterPro" id="IPR015421">
    <property type="entry name" value="PyrdxlP-dep_Trfase_major"/>
</dbReference>
<keyword evidence="3" id="KW-0210">Decarboxylase</keyword>
<dbReference type="Gene3D" id="3.90.1150.10">
    <property type="entry name" value="Aspartate Aminotransferase, domain 1"/>
    <property type="match status" value="1"/>
</dbReference>
<dbReference type="InterPro" id="IPR010977">
    <property type="entry name" value="Aromatic_deC"/>
</dbReference>
<evidence type="ECO:0000256" key="4">
    <source>
        <dbReference type="ARBA" id="ARBA00022898"/>
    </source>
</evidence>
<comment type="caution">
    <text evidence="7">The sequence shown here is derived from an EMBL/GenBank/DDBJ whole genome shotgun (WGS) entry which is preliminary data.</text>
</comment>
<evidence type="ECO:0000256" key="1">
    <source>
        <dbReference type="ARBA" id="ARBA00001933"/>
    </source>
</evidence>
<sequence length="473" mass="54024">MDNLKLLYDWQEAQNLLREVLPEIIQRQIDVGNKKILNPIPKEREDEIKSIKFGEEPREPREVIEQMDRLLYKYRTIQNHPKFFSFIPLALSPVSVVGDIINSIHSPYGGAHVLSEGVAIAQKWLINWMGEQIGYPVKELGGIFVSGGSMANLTASVIARNEKLKDEEIPKGTVYISDQTHSSVAKGIHIMGTPLLNIRKIKTDDIFRMDVEDLKRQIEADIKDGFIPFLIVGTAGTTNTGSIDLLEEISKIAKKYNCWFHVDGAYGASGLLSSHKELFKGIEKSDSISWDGHKWLFQSYGCATIICKDRQAMARTFNANPEYLKDVESQDSNINFWDIGIELTCPARGMRLWYTLQRVGTKAFREAIDRGFENAKKFEELFKKDEDFEIISPAMLSTINVRYVNEKYTLEELNEINHKLSEIASKRNEEVYYTTTLRGKTSLRFCAIHPQLTDADIEDVYKKLKRDIESLSL</sequence>
<keyword evidence="8" id="KW-1185">Reference proteome</keyword>
<dbReference type="Proteomes" id="UP001549162">
    <property type="component" value="Unassembled WGS sequence"/>
</dbReference>
<reference evidence="7 8" key="1">
    <citation type="submission" date="2024-06" db="EMBL/GenBank/DDBJ databases">
        <title>Genomic Encyclopedia of Type Strains, Phase IV (KMG-IV): sequencing the most valuable type-strain genomes for metagenomic binning, comparative biology and taxonomic classification.</title>
        <authorList>
            <person name="Goeker M."/>
        </authorList>
    </citation>
    <scope>NUCLEOTIDE SEQUENCE [LARGE SCALE GENOMIC DNA]</scope>
    <source>
        <strain evidence="7 8">DSM 21460</strain>
    </source>
</reference>
<dbReference type="PANTHER" id="PTHR11999">
    <property type="entry name" value="GROUP II PYRIDOXAL-5-PHOSPHATE DECARBOXYLASE"/>
    <property type="match status" value="1"/>
</dbReference>
<dbReference type="PANTHER" id="PTHR11999:SF70">
    <property type="entry name" value="MIP05841P"/>
    <property type="match status" value="1"/>
</dbReference>
<evidence type="ECO:0000256" key="2">
    <source>
        <dbReference type="ARBA" id="ARBA00009533"/>
    </source>
</evidence>
<keyword evidence="5 6" id="KW-0456">Lyase</keyword>
<accession>A0ABV2JBK7</accession>
<dbReference type="InterPro" id="IPR021115">
    <property type="entry name" value="Pyridoxal-P_BS"/>
</dbReference>
<evidence type="ECO:0000256" key="3">
    <source>
        <dbReference type="ARBA" id="ARBA00022793"/>
    </source>
</evidence>
<dbReference type="EMBL" id="JBEPMA010000006">
    <property type="protein sequence ID" value="MET3617636.1"/>
    <property type="molecule type" value="Genomic_DNA"/>
</dbReference>
<dbReference type="InterPro" id="IPR015424">
    <property type="entry name" value="PyrdxlP-dep_Trfase"/>
</dbReference>
<dbReference type="InterPro" id="IPR002129">
    <property type="entry name" value="PyrdxlP-dep_de-COase"/>
</dbReference>
<dbReference type="Gene3D" id="3.90.1150.170">
    <property type="match status" value="1"/>
</dbReference>
<keyword evidence="4 6" id="KW-0663">Pyridoxal phosphate</keyword>
<dbReference type="PROSITE" id="PS00392">
    <property type="entry name" value="DDC_GAD_HDC_YDC"/>
    <property type="match status" value="1"/>
</dbReference>
<dbReference type="RefSeq" id="WP_354368269.1">
    <property type="nucleotide sequence ID" value="NZ_JBEPMA010000006.1"/>
</dbReference>
<evidence type="ECO:0000313" key="7">
    <source>
        <dbReference type="EMBL" id="MET3617636.1"/>
    </source>
</evidence>
<dbReference type="Pfam" id="PF00282">
    <property type="entry name" value="Pyridoxal_deC"/>
    <property type="match status" value="1"/>
</dbReference>